<sequence>MLGVFKNGLVSPPKELKSPASSPSKADQPPLKAFHSSHPNSASTISFGEDASLAFAHSSHSLMATQRLFCSVDDIYCVFLGSLNNLNALNKQYGLNKTANEAMFVIQAYKTLRDRGPYPAHSVLKDLEGSFGFVVFDLKAKTVFISLGNDGRVMLFWGLASDGSVVVSDNLEVIKSSCSKSFAPFPTGCLYHTGGELKSFEHPKNKMKAISRVDSEGAMCGATFKVDIYAKTKSMPRVGSHANWAWSQEA</sequence>
<feature type="domain" description="DUF3700" evidence="2">
    <location>
        <begin position="2"/>
        <end position="226"/>
    </location>
</feature>
<gene>
    <name evidence="3" type="ORF">LSALG_LOCUS19476</name>
</gene>
<name>A0AA35YTL5_LACSI</name>
<keyword evidence="4" id="KW-1185">Reference proteome</keyword>
<dbReference type="Proteomes" id="UP001177003">
    <property type="component" value="Chromosome 4"/>
</dbReference>
<protein>
    <recommendedName>
        <fullName evidence="2">DUF3700 domain-containing protein</fullName>
    </recommendedName>
</protein>
<dbReference type="EMBL" id="OX465080">
    <property type="protein sequence ID" value="CAI9279692.1"/>
    <property type="molecule type" value="Genomic_DNA"/>
</dbReference>
<dbReference type="SUPFAM" id="SSF56235">
    <property type="entry name" value="N-terminal nucleophile aminohydrolases (Ntn hydrolases)"/>
    <property type="match status" value="1"/>
</dbReference>
<proteinExistence type="predicted"/>
<dbReference type="Pfam" id="PF12481">
    <property type="entry name" value="DUF3700"/>
    <property type="match status" value="1"/>
</dbReference>
<organism evidence="3 4">
    <name type="scientific">Lactuca saligna</name>
    <name type="common">Willowleaf lettuce</name>
    <dbReference type="NCBI Taxonomy" id="75948"/>
    <lineage>
        <taxon>Eukaryota</taxon>
        <taxon>Viridiplantae</taxon>
        <taxon>Streptophyta</taxon>
        <taxon>Embryophyta</taxon>
        <taxon>Tracheophyta</taxon>
        <taxon>Spermatophyta</taxon>
        <taxon>Magnoliopsida</taxon>
        <taxon>eudicotyledons</taxon>
        <taxon>Gunneridae</taxon>
        <taxon>Pentapetalae</taxon>
        <taxon>asterids</taxon>
        <taxon>campanulids</taxon>
        <taxon>Asterales</taxon>
        <taxon>Asteraceae</taxon>
        <taxon>Cichorioideae</taxon>
        <taxon>Cichorieae</taxon>
        <taxon>Lactucinae</taxon>
        <taxon>Lactuca</taxon>
    </lineage>
</organism>
<evidence type="ECO:0000313" key="3">
    <source>
        <dbReference type="EMBL" id="CAI9279692.1"/>
    </source>
</evidence>
<dbReference type="Gene3D" id="3.60.20.10">
    <property type="entry name" value="Glutamine Phosphoribosylpyrophosphate, subunit 1, domain 1"/>
    <property type="match status" value="1"/>
</dbReference>
<feature type="region of interest" description="Disordered" evidence="1">
    <location>
        <begin position="11"/>
        <end position="38"/>
    </location>
</feature>
<dbReference type="InterPro" id="IPR029055">
    <property type="entry name" value="Ntn_hydrolases_N"/>
</dbReference>
<dbReference type="PANTHER" id="PTHR45952">
    <property type="entry name" value="ALUMINUM INDUCED PROTEIN WITH YGL AND LRDR MOTIFS"/>
    <property type="match status" value="1"/>
</dbReference>
<dbReference type="AlphaFoldDB" id="A0AA35YTL5"/>
<dbReference type="InterPro" id="IPR044828">
    <property type="entry name" value="TSJT1-like"/>
</dbReference>
<accession>A0AA35YTL5</accession>
<evidence type="ECO:0000259" key="2">
    <source>
        <dbReference type="SMART" id="SM01172"/>
    </source>
</evidence>
<dbReference type="PANTHER" id="PTHR45952:SF6">
    <property type="entry name" value="STEM-SPECIFIC PROTEIN TSJT1-LIKE"/>
    <property type="match status" value="1"/>
</dbReference>
<dbReference type="SMART" id="SM01172">
    <property type="entry name" value="DUF3700"/>
    <property type="match status" value="1"/>
</dbReference>
<dbReference type="InterPro" id="IPR024286">
    <property type="entry name" value="DUF3700"/>
</dbReference>
<reference evidence="3" key="1">
    <citation type="submission" date="2023-04" db="EMBL/GenBank/DDBJ databases">
        <authorList>
            <person name="Vijverberg K."/>
            <person name="Xiong W."/>
            <person name="Schranz E."/>
        </authorList>
    </citation>
    <scope>NUCLEOTIDE SEQUENCE</scope>
</reference>
<evidence type="ECO:0000256" key="1">
    <source>
        <dbReference type="SAM" id="MobiDB-lite"/>
    </source>
</evidence>
<evidence type="ECO:0000313" key="4">
    <source>
        <dbReference type="Proteomes" id="UP001177003"/>
    </source>
</evidence>